<gene>
    <name evidence="1" type="ORF">HMPREF1218_0961</name>
</gene>
<keyword evidence="2" id="KW-1185">Reference proteome</keyword>
<dbReference type="EMBL" id="AWET01000032">
    <property type="protein sequence ID" value="ERK00995.1"/>
    <property type="molecule type" value="Genomic_DNA"/>
</dbReference>
<organism evidence="1 2">
    <name type="scientific">Hoylesella pleuritidis F0068</name>
    <dbReference type="NCBI Taxonomy" id="1081904"/>
    <lineage>
        <taxon>Bacteria</taxon>
        <taxon>Pseudomonadati</taxon>
        <taxon>Bacteroidota</taxon>
        <taxon>Bacteroidia</taxon>
        <taxon>Bacteroidales</taxon>
        <taxon>Prevotellaceae</taxon>
        <taxon>Hoylesella</taxon>
    </lineage>
</organism>
<dbReference type="Proteomes" id="UP000016600">
    <property type="component" value="Unassembled WGS sequence"/>
</dbReference>
<accession>U2MH59</accession>
<protein>
    <submittedName>
        <fullName evidence="1">Uncharacterized protein</fullName>
    </submittedName>
</protein>
<evidence type="ECO:0000313" key="2">
    <source>
        <dbReference type="Proteomes" id="UP000016600"/>
    </source>
</evidence>
<dbReference type="AlphaFoldDB" id="U2MH59"/>
<sequence length="66" mass="8097">MFNRRFPYISLAFESDRRIDAEKTDCNQGRNTHRKEIIMLDLKAHFRIYCYLCTTYLMQKYKIVLN</sequence>
<reference evidence="1 2" key="1">
    <citation type="submission" date="2013-08" db="EMBL/GenBank/DDBJ databases">
        <authorList>
            <person name="Durkin A.S."/>
            <person name="Haft D.R."/>
            <person name="McCorrison J."/>
            <person name="Torralba M."/>
            <person name="Gillis M."/>
            <person name="Haft D.H."/>
            <person name="Methe B."/>
            <person name="Sutton G."/>
            <person name="Nelson K.E."/>
        </authorList>
    </citation>
    <scope>NUCLEOTIDE SEQUENCE [LARGE SCALE GENOMIC DNA]</scope>
    <source>
        <strain evidence="1 2">F0068</strain>
    </source>
</reference>
<proteinExistence type="predicted"/>
<name>U2MH59_9BACT</name>
<evidence type="ECO:0000313" key="1">
    <source>
        <dbReference type="EMBL" id="ERK00995.1"/>
    </source>
</evidence>
<comment type="caution">
    <text evidence="1">The sequence shown here is derived from an EMBL/GenBank/DDBJ whole genome shotgun (WGS) entry which is preliminary data.</text>
</comment>